<dbReference type="PROSITE" id="PS50156">
    <property type="entry name" value="SSD"/>
    <property type="match status" value="2"/>
</dbReference>
<dbReference type="EMBL" id="CP015607">
    <property type="protein sequence ID" value="APT46262.1"/>
    <property type="molecule type" value="Genomic_DNA"/>
</dbReference>
<dbReference type="PANTHER" id="PTHR33406">
    <property type="entry name" value="MEMBRANE PROTEIN MJ1562-RELATED"/>
    <property type="match status" value="1"/>
</dbReference>
<feature type="transmembrane region" description="Helical" evidence="6">
    <location>
        <begin position="305"/>
        <end position="330"/>
    </location>
</feature>
<dbReference type="InterPro" id="IPR050545">
    <property type="entry name" value="Mycobact_MmpL"/>
</dbReference>
<gene>
    <name evidence="8" type="ORF">BSA145_10455</name>
</gene>
<feature type="transmembrane region" description="Helical" evidence="6">
    <location>
        <begin position="636"/>
        <end position="654"/>
    </location>
</feature>
<feature type="transmembrane region" description="Helical" evidence="6">
    <location>
        <begin position="666"/>
        <end position="689"/>
    </location>
</feature>
<keyword evidence="5 6" id="KW-0472">Membrane</keyword>
<feature type="domain" description="SSD" evidence="7">
    <location>
        <begin position="573"/>
        <end position="688"/>
    </location>
</feature>
<dbReference type="Gene3D" id="1.20.1640.10">
    <property type="entry name" value="Multidrug efflux transporter AcrB transmembrane domain"/>
    <property type="match status" value="2"/>
</dbReference>
<feature type="transmembrane region" description="Helical" evidence="6">
    <location>
        <begin position="229"/>
        <end position="250"/>
    </location>
</feature>
<dbReference type="GO" id="GO:0005886">
    <property type="term" value="C:plasma membrane"/>
    <property type="evidence" value="ECO:0007669"/>
    <property type="project" value="UniProtKB-SubCell"/>
</dbReference>
<evidence type="ECO:0000256" key="4">
    <source>
        <dbReference type="ARBA" id="ARBA00022989"/>
    </source>
</evidence>
<evidence type="ECO:0000256" key="1">
    <source>
        <dbReference type="ARBA" id="ARBA00004651"/>
    </source>
</evidence>
<feature type="transmembrane region" description="Helical" evidence="6">
    <location>
        <begin position="203"/>
        <end position="223"/>
    </location>
</feature>
<feature type="domain" description="SSD" evidence="7">
    <location>
        <begin position="179"/>
        <end position="328"/>
    </location>
</feature>
<sequence>MAKFLYHLGKSAFSKPKRMIIGWLLVLVAVVATTIGTGVSFNGDMSIPGTKSEKAMDLLEKKFPAGDDGGTIRLIFKAPKGETLETKKVRNKLNETIKEVKKDKAVKQVTDLYQTFAISKDKKIGYADITYRVKAGEVKASSKEKVLDSIKISRKAGIQTELGGSVTFSEIEVGGISEVIGIVMAFFILAFTFASLLIAGLPILTAVIGLVIGVMVILITSNFVDMSAFSLTLAVMIGLAVGIDYALFIISRYRQLLAEGYELKEAAARAVATAGSAVLFAGVTVVIALCGLVLVGIPFLGVMGLVAAFMVLSVMLVSLTIVPAILGILGDKVSPSRKNKWFSKLQSQQKEETTAWGRFIKKYPGKIILGVIVLTGLLSWPALHMELGLPDNGMKGKETTERKGYDLLAEGFGKGFNGPLVVIIDASHANNAMKSIEKTTKVLEKMDGIKQMAPAVPNPSGKYAMLTILPKSGPEDKATKQLVKDIRNESSQTAAKYDTKLLVTGSTAVNIDISDRLSEALPKFAGVIIGFALILMILVFRSFLVPLKAVLGFLMTLTATLGFSVFVLQDGHLASLFGIPANGPLLNFMPVLVTGILFGLAMDYEVFLVSRMREDFLLSGDAKKSVVSGLKHSGRVVTAAGLIMIFVFASFIFADDLIIKTMGLTLAFGVLFDAFVIRMTFIPACMMLIGRAAWYLPKWFESWLPRIDIEGESISQKEEKEEKVI</sequence>
<dbReference type="AlphaFoldDB" id="A0A1L6ZIF5"/>
<dbReference type="Pfam" id="PF03176">
    <property type="entry name" value="MMPL"/>
    <property type="match status" value="2"/>
</dbReference>
<feature type="transmembrane region" description="Helical" evidence="6">
    <location>
        <begin position="367"/>
        <end position="383"/>
    </location>
</feature>
<feature type="transmembrane region" description="Helical" evidence="6">
    <location>
        <begin position="179"/>
        <end position="198"/>
    </location>
</feature>
<evidence type="ECO:0000256" key="3">
    <source>
        <dbReference type="ARBA" id="ARBA00022692"/>
    </source>
</evidence>
<dbReference type="Proteomes" id="UP000185426">
    <property type="component" value="Chromosome"/>
</dbReference>
<evidence type="ECO:0000256" key="5">
    <source>
        <dbReference type="ARBA" id="ARBA00023136"/>
    </source>
</evidence>
<evidence type="ECO:0000259" key="7">
    <source>
        <dbReference type="PROSITE" id="PS50156"/>
    </source>
</evidence>
<keyword evidence="2" id="KW-1003">Cell membrane</keyword>
<dbReference type="RefSeq" id="WP_075622424.1">
    <property type="nucleotide sequence ID" value="NZ_CP015607.1"/>
</dbReference>
<evidence type="ECO:0000313" key="9">
    <source>
        <dbReference type="Proteomes" id="UP000185426"/>
    </source>
</evidence>
<feature type="transmembrane region" description="Helical" evidence="6">
    <location>
        <begin position="524"/>
        <end position="543"/>
    </location>
</feature>
<feature type="transmembrane region" description="Helical" evidence="6">
    <location>
        <begin position="588"/>
        <end position="609"/>
    </location>
</feature>
<keyword evidence="3 6" id="KW-0812">Transmembrane</keyword>
<dbReference type="InterPro" id="IPR004869">
    <property type="entry name" value="MMPL_dom"/>
</dbReference>
<name>A0A1L6ZIF5_BACIA</name>
<protein>
    <recommendedName>
        <fullName evidence="7">SSD domain-containing protein</fullName>
    </recommendedName>
</protein>
<keyword evidence="4 6" id="KW-1133">Transmembrane helix</keyword>
<feature type="transmembrane region" description="Helical" evidence="6">
    <location>
        <begin position="271"/>
        <end position="299"/>
    </location>
</feature>
<evidence type="ECO:0000313" key="8">
    <source>
        <dbReference type="EMBL" id="APT46262.1"/>
    </source>
</evidence>
<evidence type="ECO:0000256" key="6">
    <source>
        <dbReference type="SAM" id="Phobius"/>
    </source>
</evidence>
<feature type="transmembrane region" description="Helical" evidence="6">
    <location>
        <begin position="20"/>
        <end position="41"/>
    </location>
</feature>
<feature type="transmembrane region" description="Helical" evidence="6">
    <location>
        <begin position="550"/>
        <end position="568"/>
    </location>
</feature>
<proteinExistence type="predicted"/>
<reference evidence="8 9" key="1">
    <citation type="submission" date="2016-05" db="EMBL/GenBank/DDBJ databases">
        <title>Complete Genome and Methylome Analysis of Psychrotrophic Bacterial Isolates from Antarctic Lake Untersee.</title>
        <authorList>
            <person name="Fomenkov A."/>
            <person name="Akimov V.N."/>
            <person name="Vasilyeva L.V."/>
            <person name="Andersen D."/>
            <person name="Vincze T."/>
            <person name="Roberts R.J."/>
        </authorList>
    </citation>
    <scope>NUCLEOTIDE SEQUENCE [LARGE SCALE GENOMIC DNA]</scope>
    <source>
        <strain evidence="8 9">U14-5</strain>
    </source>
</reference>
<dbReference type="SUPFAM" id="SSF82866">
    <property type="entry name" value="Multidrug efflux transporter AcrB transmembrane domain"/>
    <property type="match status" value="2"/>
</dbReference>
<dbReference type="InterPro" id="IPR000731">
    <property type="entry name" value="SSD"/>
</dbReference>
<evidence type="ECO:0000256" key="2">
    <source>
        <dbReference type="ARBA" id="ARBA00022475"/>
    </source>
</evidence>
<comment type="subcellular location">
    <subcellularLocation>
        <location evidence="1">Cell membrane</location>
        <topology evidence="1">Multi-pass membrane protein</topology>
    </subcellularLocation>
</comment>
<dbReference type="PANTHER" id="PTHR33406:SF13">
    <property type="entry name" value="MEMBRANE PROTEIN YDFJ"/>
    <property type="match status" value="1"/>
</dbReference>
<organism evidence="8 9">
    <name type="scientific">Bacillus safensis</name>
    <dbReference type="NCBI Taxonomy" id="561879"/>
    <lineage>
        <taxon>Bacteria</taxon>
        <taxon>Bacillati</taxon>
        <taxon>Bacillota</taxon>
        <taxon>Bacilli</taxon>
        <taxon>Bacillales</taxon>
        <taxon>Bacillaceae</taxon>
        <taxon>Bacillus</taxon>
    </lineage>
</organism>
<accession>A0A1L6ZIF5</accession>